<proteinExistence type="predicted"/>
<dbReference type="KEGG" id="led:BBK82_13745"/>
<dbReference type="STRING" id="1586287.BBK82_13745"/>
<gene>
    <name evidence="2" type="ORF">BBK82_13745</name>
</gene>
<feature type="region of interest" description="Disordered" evidence="1">
    <location>
        <begin position="1"/>
        <end position="64"/>
    </location>
</feature>
<reference evidence="2 3" key="1">
    <citation type="submission" date="2016-07" db="EMBL/GenBank/DDBJ databases">
        <title>Complete genome sequence of the Lentzea guizhouensis DHS C013.</title>
        <authorList>
            <person name="Cao C."/>
        </authorList>
    </citation>
    <scope>NUCLEOTIDE SEQUENCE [LARGE SCALE GENOMIC DNA]</scope>
    <source>
        <strain evidence="2 3">DHS C013</strain>
    </source>
</reference>
<evidence type="ECO:0000313" key="2">
    <source>
        <dbReference type="EMBL" id="ANZ36976.1"/>
    </source>
</evidence>
<dbReference type="AlphaFoldDB" id="A0A1B2HGZ6"/>
<organism evidence="2 3">
    <name type="scientific">Lentzea guizhouensis</name>
    <dbReference type="NCBI Taxonomy" id="1586287"/>
    <lineage>
        <taxon>Bacteria</taxon>
        <taxon>Bacillati</taxon>
        <taxon>Actinomycetota</taxon>
        <taxon>Actinomycetes</taxon>
        <taxon>Pseudonocardiales</taxon>
        <taxon>Pseudonocardiaceae</taxon>
        <taxon>Lentzea</taxon>
    </lineage>
</organism>
<evidence type="ECO:0000313" key="3">
    <source>
        <dbReference type="Proteomes" id="UP000093053"/>
    </source>
</evidence>
<keyword evidence="3" id="KW-1185">Reference proteome</keyword>
<dbReference type="RefSeq" id="WP_065915374.1">
    <property type="nucleotide sequence ID" value="NZ_CP016793.1"/>
</dbReference>
<protein>
    <submittedName>
        <fullName evidence="2">Uncharacterized protein</fullName>
    </submittedName>
</protein>
<feature type="compositionally biased region" description="Low complexity" evidence="1">
    <location>
        <begin position="50"/>
        <end position="64"/>
    </location>
</feature>
<feature type="compositionally biased region" description="Basic and acidic residues" evidence="1">
    <location>
        <begin position="1"/>
        <end position="18"/>
    </location>
</feature>
<sequence length="64" mass="6815">MSAGRPRELLFLDDDRGNRLRPGISNAPYSPAVEVGRMPPVTSADRSSRSSESAVLVASRSALS</sequence>
<accession>A0A1B2HGZ6</accession>
<dbReference type="Proteomes" id="UP000093053">
    <property type="component" value="Chromosome"/>
</dbReference>
<name>A0A1B2HGZ6_9PSEU</name>
<evidence type="ECO:0000256" key="1">
    <source>
        <dbReference type="SAM" id="MobiDB-lite"/>
    </source>
</evidence>
<dbReference type="EMBL" id="CP016793">
    <property type="protein sequence ID" value="ANZ36976.1"/>
    <property type="molecule type" value="Genomic_DNA"/>
</dbReference>